<dbReference type="SUPFAM" id="SSF52540">
    <property type="entry name" value="P-loop containing nucleoside triphosphate hydrolases"/>
    <property type="match status" value="1"/>
</dbReference>
<dbReference type="AlphaFoldDB" id="A0A1H6DSZ4"/>
<evidence type="ECO:0000256" key="4">
    <source>
        <dbReference type="ARBA" id="ARBA00022840"/>
    </source>
</evidence>
<dbReference type="GO" id="GO:0005524">
    <property type="term" value="F:ATP binding"/>
    <property type="evidence" value="ECO:0007669"/>
    <property type="project" value="UniProtKB-KW"/>
</dbReference>
<dbReference type="InterPro" id="IPR052156">
    <property type="entry name" value="BCAA_Transport_ATP-bd_LivF"/>
</dbReference>
<keyword evidence="5" id="KW-0029">Amino-acid transport</keyword>
<dbReference type="GO" id="GO:0016887">
    <property type="term" value="F:ATP hydrolysis activity"/>
    <property type="evidence" value="ECO:0007669"/>
    <property type="project" value="InterPro"/>
</dbReference>
<comment type="similarity">
    <text evidence="1">Belongs to the ABC transporter superfamily.</text>
</comment>
<evidence type="ECO:0000256" key="5">
    <source>
        <dbReference type="ARBA" id="ARBA00022970"/>
    </source>
</evidence>
<evidence type="ECO:0000256" key="1">
    <source>
        <dbReference type="ARBA" id="ARBA00005417"/>
    </source>
</evidence>
<gene>
    <name evidence="7" type="ORF">SAMN04489712_12219</name>
</gene>
<dbReference type="GO" id="GO:0015658">
    <property type="term" value="F:branched-chain amino acid transmembrane transporter activity"/>
    <property type="evidence" value="ECO:0007669"/>
    <property type="project" value="TreeGrafter"/>
</dbReference>
<dbReference type="PROSITE" id="PS50893">
    <property type="entry name" value="ABC_TRANSPORTER_2"/>
    <property type="match status" value="1"/>
</dbReference>
<evidence type="ECO:0000313" key="7">
    <source>
        <dbReference type="EMBL" id="SEG88512.1"/>
    </source>
</evidence>
<dbReference type="InterPro" id="IPR003593">
    <property type="entry name" value="AAA+_ATPase"/>
</dbReference>
<evidence type="ECO:0000313" key="8">
    <source>
        <dbReference type="Proteomes" id="UP000236723"/>
    </source>
</evidence>
<sequence length="253" mass="26973">MSESEERMDCEAREGGAAPLLSVADLQVRYGPAQALFDVSFELAADTTLAVLGANGAGKSTLARALSGLVPPSGGRIRFDGRDITAKAPDVIRRAGLVHLPEGRGVFPALTVQENLRMGLAVDRADRKAALERAFSIFPVLAQRHRQRAGTLSGGEQQMLSLARALMVSPRLVIADELSLGLAPRLVDVVFENLQRAREAGVSVIMIEQFAHRALGFADRCLILQRGVVAWSGPAEAAGDELLHRYLGEGTAA</sequence>
<dbReference type="Gene3D" id="3.40.50.300">
    <property type="entry name" value="P-loop containing nucleotide triphosphate hydrolases"/>
    <property type="match status" value="1"/>
</dbReference>
<dbReference type="PANTHER" id="PTHR43820">
    <property type="entry name" value="HIGH-AFFINITY BRANCHED-CHAIN AMINO ACID TRANSPORT ATP-BINDING PROTEIN LIVF"/>
    <property type="match status" value="1"/>
</dbReference>
<proteinExistence type="inferred from homology"/>
<dbReference type="CDD" id="cd03224">
    <property type="entry name" value="ABC_TM1139_LivF_branched"/>
    <property type="match status" value="1"/>
</dbReference>
<evidence type="ECO:0000256" key="3">
    <source>
        <dbReference type="ARBA" id="ARBA00022741"/>
    </source>
</evidence>
<reference evidence="8" key="1">
    <citation type="submission" date="2016-10" db="EMBL/GenBank/DDBJ databases">
        <authorList>
            <person name="Varghese N."/>
            <person name="Submissions S."/>
        </authorList>
    </citation>
    <scope>NUCLEOTIDE SEQUENCE [LARGE SCALE GENOMIC DNA]</scope>
    <source>
        <strain evidence="8">DSM 43163</strain>
    </source>
</reference>
<evidence type="ECO:0000259" key="6">
    <source>
        <dbReference type="PROSITE" id="PS50893"/>
    </source>
</evidence>
<dbReference type="PROSITE" id="PS00211">
    <property type="entry name" value="ABC_TRANSPORTER_1"/>
    <property type="match status" value="1"/>
</dbReference>
<dbReference type="Pfam" id="PF00005">
    <property type="entry name" value="ABC_tran"/>
    <property type="match status" value="1"/>
</dbReference>
<dbReference type="GO" id="GO:0015807">
    <property type="term" value="P:L-amino acid transport"/>
    <property type="evidence" value="ECO:0007669"/>
    <property type="project" value="TreeGrafter"/>
</dbReference>
<dbReference type="InterPro" id="IPR017871">
    <property type="entry name" value="ABC_transporter-like_CS"/>
</dbReference>
<dbReference type="EMBL" id="FNVO01000022">
    <property type="protein sequence ID" value="SEG88512.1"/>
    <property type="molecule type" value="Genomic_DNA"/>
</dbReference>
<keyword evidence="4 7" id="KW-0067">ATP-binding</keyword>
<dbReference type="Proteomes" id="UP000236723">
    <property type="component" value="Unassembled WGS sequence"/>
</dbReference>
<accession>A0A1H6DSZ4</accession>
<dbReference type="InterPro" id="IPR003439">
    <property type="entry name" value="ABC_transporter-like_ATP-bd"/>
</dbReference>
<organism evidence="7 8">
    <name type="scientific">Thermomonospora echinospora</name>
    <dbReference type="NCBI Taxonomy" id="1992"/>
    <lineage>
        <taxon>Bacteria</taxon>
        <taxon>Bacillati</taxon>
        <taxon>Actinomycetota</taxon>
        <taxon>Actinomycetes</taxon>
        <taxon>Streptosporangiales</taxon>
        <taxon>Thermomonosporaceae</taxon>
        <taxon>Thermomonospora</taxon>
    </lineage>
</organism>
<dbReference type="PANTHER" id="PTHR43820:SF4">
    <property type="entry name" value="HIGH-AFFINITY BRANCHED-CHAIN AMINO ACID TRANSPORT ATP-BINDING PROTEIN LIVF"/>
    <property type="match status" value="1"/>
</dbReference>
<name>A0A1H6DSZ4_9ACTN</name>
<dbReference type="SMART" id="SM00382">
    <property type="entry name" value="AAA"/>
    <property type="match status" value="1"/>
</dbReference>
<feature type="domain" description="ABC transporter" evidence="6">
    <location>
        <begin position="21"/>
        <end position="251"/>
    </location>
</feature>
<evidence type="ECO:0000256" key="2">
    <source>
        <dbReference type="ARBA" id="ARBA00022448"/>
    </source>
</evidence>
<dbReference type="RefSeq" id="WP_200827631.1">
    <property type="nucleotide sequence ID" value="NZ_FNVO01000022.1"/>
</dbReference>
<dbReference type="InterPro" id="IPR027417">
    <property type="entry name" value="P-loop_NTPase"/>
</dbReference>
<keyword evidence="3" id="KW-0547">Nucleotide-binding</keyword>
<keyword evidence="8" id="KW-1185">Reference proteome</keyword>
<protein>
    <submittedName>
        <fullName evidence="7">Amino acid/amide ABC transporter ATP-binding protein 2, HAAT family</fullName>
    </submittedName>
</protein>
<keyword evidence="2" id="KW-0813">Transport</keyword>